<sequence length="356" mass="40737">MAYVEIDLAKIQFNALMLKEKLAQRNLEMMPVIKCIAGDKLIVESLKTLGFDQMGDARMVNIDQIHDGALSYMLIRTPNRSELEDCIEKTDISIQTDLETIRLLNETAKSMGKKHKILLMVDWKDSREGVLTYDVVKYIEEIMYMSHICLTGLAFNFMCFLDIPPTEEDILRMNQFVQAVEKETGYTLKMISGGNSSALPLLDYCTFGRINHLRIGESLFRGISTVDQKPIHYLFQNAITLKAEIIEVKPRIDIQHDRSYLQAILDIGHIDTVIEDITPLNDQVKIMGATSDHLMIDLQNTDYYQTGDIIEFTLGYNALAQSMYQKTLKHVYIRDAGVQILVDHFEVNHDHVQINP</sequence>
<dbReference type="SUPFAM" id="SSF51419">
    <property type="entry name" value="PLP-binding barrel"/>
    <property type="match status" value="1"/>
</dbReference>
<accession>A0ABN0PFC7</accession>
<evidence type="ECO:0000256" key="1">
    <source>
        <dbReference type="ARBA" id="ARBA00001933"/>
    </source>
</evidence>
<dbReference type="Gene3D" id="3.20.20.10">
    <property type="entry name" value="Alanine racemase"/>
    <property type="match status" value="1"/>
</dbReference>
<name>A0ABN0PFC7_STASI</name>
<evidence type="ECO:0000313" key="6">
    <source>
        <dbReference type="Proteomes" id="UP000017131"/>
    </source>
</evidence>
<feature type="domain" description="Alanine racemase N-terminal" evidence="4">
    <location>
        <begin position="6"/>
        <end position="220"/>
    </location>
</feature>
<dbReference type="Proteomes" id="UP000017131">
    <property type="component" value="Unassembled WGS sequence"/>
</dbReference>
<dbReference type="InterPro" id="IPR029066">
    <property type="entry name" value="PLP-binding_barrel"/>
</dbReference>
<keyword evidence="6" id="KW-1185">Reference proteome</keyword>
<evidence type="ECO:0000256" key="3">
    <source>
        <dbReference type="ARBA" id="ARBA00023235"/>
    </source>
</evidence>
<proteinExistence type="predicted"/>
<evidence type="ECO:0000256" key="2">
    <source>
        <dbReference type="ARBA" id="ARBA00022898"/>
    </source>
</evidence>
<organism evidence="5 6">
    <name type="scientific">Staphylococcus simulans UMC-CNS-990</name>
    <dbReference type="NCBI Taxonomy" id="1405498"/>
    <lineage>
        <taxon>Bacteria</taxon>
        <taxon>Bacillati</taxon>
        <taxon>Bacillota</taxon>
        <taxon>Bacilli</taxon>
        <taxon>Bacillales</taxon>
        <taxon>Staphylococcaceae</taxon>
        <taxon>Staphylococcus</taxon>
    </lineage>
</organism>
<evidence type="ECO:0000259" key="4">
    <source>
        <dbReference type="Pfam" id="PF01168"/>
    </source>
</evidence>
<evidence type="ECO:0000313" key="5">
    <source>
        <dbReference type="EMBL" id="ERS94194.1"/>
    </source>
</evidence>
<dbReference type="InterPro" id="IPR001608">
    <property type="entry name" value="Ala_racemase_N"/>
</dbReference>
<dbReference type="RefSeq" id="WP_023014949.1">
    <property type="nucleotide sequence ID" value="NZ_AXDY01000002.1"/>
</dbReference>
<dbReference type="PANTHER" id="PTHR30511">
    <property type="entry name" value="ALANINE RACEMASE"/>
    <property type="match status" value="1"/>
</dbReference>
<gene>
    <name evidence="5" type="ORF">SSIM_01675</name>
</gene>
<protein>
    <recommendedName>
        <fullName evidence="4">Alanine racemase N-terminal domain-containing protein</fullName>
    </recommendedName>
</protein>
<dbReference type="PANTHER" id="PTHR30511:SF3">
    <property type="entry name" value="LYSINE RACEMASE"/>
    <property type="match status" value="1"/>
</dbReference>
<keyword evidence="2" id="KW-0663">Pyridoxal phosphate</keyword>
<dbReference type="GeneID" id="77331021"/>
<dbReference type="Pfam" id="PF01168">
    <property type="entry name" value="Ala_racemase_N"/>
    <property type="match status" value="1"/>
</dbReference>
<reference evidence="5 6" key="1">
    <citation type="journal article" date="2013" name="Genome Announc.">
        <title>Draft Genome Sequence of Staphylococcus simulans UMC-CNS-990, Isolated from a Case of Chronic Bovine Mastitis.</title>
        <authorList>
            <person name="Calcutt M.J."/>
            <person name="Foecking M.F."/>
            <person name="Hsieh H.Y."/>
            <person name="Perry J."/>
            <person name="Stewart G.C."/>
            <person name="Middleton J.R."/>
        </authorList>
    </citation>
    <scope>NUCLEOTIDE SEQUENCE [LARGE SCALE GENOMIC DNA]</scope>
    <source>
        <strain evidence="5 6">UMC-CNS-990</strain>
    </source>
</reference>
<comment type="cofactor">
    <cofactor evidence="1">
        <name>pyridoxal 5'-phosphate</name>
        <dbReference type="ChEBI" id="CHEBI:597326"/>
    </cofactor>
</comment>
<comment type="caution">
    <text evidence="5">The sequence shown here is derived from an EMBL/GenBank/DDBJ whole genome shotgun (WGS) entry which is preliminary data.</text>
</comment>
<dbReference type="InterPro" id="IPR000821">
    <property type="entry name" value="Ala_racemase"/>
</dbReference>
<dbReference type="EMBL" id="AXDY01000002">
    <property type="protein sequence ID" value="ERS94194.1"/>
    <property type="molecule type" value="Genomic_DNA"/>
</dbReference>
<keyword evidence="3" id="KW-0413">Isomerase</keyword>